<dbReference type="AlphaFoldDB" id="A0A2H0VHI7"/>
<reference evidence="12" key="1">
    <citation type="submission" date="2017-09" db="EMBL/GenBank/DDBJ databases">
        <title>Depth-based differentiation of microbial function through sediment-hosted aquifers and enrichment of novel symbionts in the deep terrestrial subsurface.</title>
        <authorList>
            <person name="Probst A.J."/>
            <person name="Ladd B."/>
            <person name="Jarett J.K."/>
            <person name="Geller-Mcgrath D.E."/>
            <person name="Sieber C.M.K."/>
            <person name="Emerson J.B."/>
            <person name="Anantharaman K."/>
            <person name="Thomas B.C."/>
            <person name="Malmstrom R."/>
            <person name="Stieglmeier M."/>
            <person name="Klingl A."/>
            <person name="Woyke T."/>
            <person name="Ryan C.M."/>
            <person name="Banfield J.F."/>
        </authorList>
    </citation>
    <scope>NUCLEOTIDE SEQUENCE [LARGE SCALE GENOMIC DNA]</scope>
</reference>
<dbReference type="GO" id="GO:0051287">
    <property type="term" value="F:NAD binding"/>
    <property type="evidence" value="ECO:0007669"/>
    <property type="project" value="InterPro"/>
</dbReference>
<feature type="active site" description="Proton acceptor" evidence="7">
    <location>
        <position position="169"/>
    </location>
</feature>
<dbReference type="Pfam" id="PF07479">
    <property type="entry name" value="NAD_Gly3P_dh_C"/>
    <property type="match status" value="1"/>
</dbReference>
<evidence type="ECO:0000259" key="9">
    <source>
        <dbReference type="Pfam" id="PF01210"/>
    </source>
</evidence>
<dbReference type="Pfam" id="PF01210">
    <property type="entry name" value="NAD_Gly3P_dh_N"/>
    <property type="match status" value="1"/>
</dbReference>
<keyword evidence="3" id="KW-0560">Oxidoreductase</keyword>
<sequence length="297" mass="32382">MMTSEVLIIGGGEIGNALYNLLLTNKRVTPHVWDINPRKSTTKKDLDDLLEEANFVFLAIPSTVIGEVAKRVKKKISKETIVVSLTKGISGNRNRLSSEILIKIFGKNRIGILGGPMLAEEMKKDIQTKASLGANGRVFGIINPLFKRTNLTLEHSTDIQGVAAAGILKNIYAISVGVIDALNLGDNVKGVIFKESVMEMEILIKKLGGRPKTAYSLAGLGDLEATGNSDYSTNRTLGKKLVTSRGKVTLVSEGSASIPYLIKRIGLNNLPPLAETIYKIVEKRRNPLREIEKYLAK</sequence>
<keyword evidence="2" id="KW-0444">Lipid biosynthesis</keyword>
<dbReference type="GO" id="GO:0005829">
    <property type="term" value="C:cytosol"/>
    <property type="evidence" value="ECO:0007669"/>
    <property type="project" value="TreeGrafter"/>
</dbReference>
<dbReference type="InterPro" id="IPR008927">
    <property type="entry name" value="6-PGluconate_DH-like_C_sf"/>
</dbReference>
<dbReference type="InterPro" id="IPR006168">
    <property type="entry name" value="G3P_DH_NAD-dep"/>
</dbReference>
<name>A0A2H0VHI7_9BACT</name>
<evidence type="ECO:0008006" key="13">
    <source>
        <dbReference type="Google" id="ProtNLM"/>
    </source>
</evidence>
<dbReference type="Gene3D" id="1.10.1040.10">
    <property type="entry name" value="N-(1-d-carboxylethyl)-l-norvaline Dehydrogenase, domain 2"/>
    <property type="match status" value="1"/>
</dbReference>
<dbReference type="PROSITE" id="PS00957">
    <property type="entry name" value="NAD_G3PDH"/>
    <property type="match status" value="1"/>
</dbReference>
<dbReference type="InterPro" id="IPR036291">
    <property type="entry name" value="NAD(P)-bd_dom_sf"/>
</dbReference>
<evidence type="ECO:0000256" key="2">
    <source>
        <dbReference type="ARBA" id="ARBA00022516"/>
    </source>
</evidence>
<evidence type="ECO:0000256" key="8">
    <source>
        <dbReference type="PIRSR" id="PIRSR000114-3"/>
    </source>
</evidence>
<dbReference type="GO" id="GO:0008654">
    <property type="term" value="P:phospholipid biosynthetic process"/>
    <property type="evidence" value="ECO:0007669"/>
    <property type="project" value="UniProtKB-KW"/>
</dbReference>
<organism evidence="11 12">
    <name type="scientific">Candidatus Colwellbacteria bacterium CG10_big_fil_rev_8_21_14_0_10_41_28</name>
    <dbReference type="NCBI Taxonomy" id="1974539"/>
    <lineage>
        <taxon>Bacteria</taxon>
        <taxon>Candidatus Colwelliibacteriota</taxon>
    </lineage>
</organism>
<keyword evidence="5" id="KW-0594">Phospholipid biosynthesis</keyword>
<evidence type="ECO:0000313" key="12">
    <source>
        <dbReference type="Proteomes" id="UP000230776"/>
    </source>
</evidence>
<feature type="domain" description="Glycerol-3-phosphate dehydrogenase NAD-dependent N-terminal" evidence="9">
    <location>
        <begin position="41"/>
        <end position="135"/>
    </location>
</feature>
<dbReference type="GO" id="GO:0016616">
    <property type="term" value="F:oxidoreductase activity, acting on the CH-OH group of donors, NAD or NADP as acceptor"/>
    <property type="evidence" value="ECO:0007669"/>
    <property type="project" value="InterPro"/>
</dbReference>
<dbReference type="PIRSF" id="PIRSF000114">
    <property type="entry name" value="Glycerol-3-P_dh"/>
    <property type="match status" value="1"/>
</dbReference>
<dbReference type="InterPro" id="IPR006109">
    <property type="entry name" value="G3P_DH_NAD-dep_C"/>
</dbReference>
<accession>A0A2H0VHI7</accession>
<evidence type="ECO:0000256" key="6">
    <source>
        <dbReference type="ARBA" id="ARBA00023264"/>
    </source>
</evidence>
<dbReference type="GO" id="GO:0046168">
    <property type="term" value="P:glycerol-3-phosphate catabolic process"/>
    <property type="evidence" value="ECO:0007669"/>
    <property type="project" value="InterPro"/>
</dbReference>
<protein>
    <recommendedName>
        <fullName evidence="13">Glycerol-3-phosphate dehydrogenase</fullName>
    </recommendedName>
</protein>
<keyword evidence="4" id="KW-0443">Lipid metabolism</keyword>
<dbReference type="Gene3D" id="3.40.50.720">
    <property type="entry name" value="NAD(P)-binding Rossmann-like Domain"/>
    <property type="match status" value="1"/>
</dbReference>
<feature type="domain" description="Glycerol-3-phosphate dehydrogenase NAD-dependent C-terminal" evidence="10">
    <location>
        <begin position="158"/>
        <end position="288"/>
    </location>
</feature>
<proteinExistence type="inferred from homology"/>
<dbReference type="Proteomes" id="UP000230776">
    <property type="component" value="Unassembled WGS sequence"/>
</dbReference>
<keyword evidence="8" id="KW-0520">NAD</keyword>
<dbReference type="SUPFAM" id="SSF48179">
    <property type="entry name" value="6-phosphogluconate dehydrogenase C-terminal domain-like"/>
    <property type="match status" value="1"/>
</dbReference>
<dbReference type="EMBL" id="PFAG01000011">
    <property type="protein sequence ID" value="PIR98575.1"/>
    <property type="molecule type" value="Genomic_DNA"/>
</dbReference>
<evidence type="ECO:0000256" key="4">
    <source>
        <dbReference type="ARBA" id="ARBA00023098"/>
    </source>
</evidence>
<feature type="binding site" evidence="8">
    <location>
        <position position="119"/>
    </location>
    <ligand>
        <name>NAD(+)</name>
        <dbReference type="ChEBI" id="CHEBI:57540"/>
    </ligand>
</feature>
<dbReference type="PANTHER" id="PTHR11728">
    <property type="entry name" value="GLYCEROL-3-PHOSPHATE DEHYDROGENASE"/>
    <property type="match status" value="1"/>
</dbReference>
<evidence type="ECO:0000256" key="3">
    <source>
        <dbReference type="ARBA" id="ARBA00023002"/>
    </source>
</evidence>
<evidence type="ECO:0000313" key="11">
    <source>
        <dbReference type="EMBL" id="PIR98575.1"/>
    </source>
</evidence>
<evidence type="ECO:0000256" key="1">
    <source>
        <dbReference type="ARBA" id="ARBA00011009"/>
    </source>
</evidence>
<dbReference type="InterPro" id="IPR013328">
    <property type="entry name" value="6PGD_dom2"/>
</dbReference>
<dbReference type="PANTHER" id="PTHR11728:SF1">
    <property type="entry name" value="GLYCEROL-3-PHOSPHATE DEHYDROGENASE [NAD(+)] 2, CHLOROPLASTIC"/>
    <property type="match status" value="1"/>
</dbReference>
<comment type="similarity">
    <text evidence="1">Belongs to the NAD-dependent glycerol-3-phosphate dehydrogenase family.</text>
</comment>
<comment type="caution">
    <text evidence="11">The sequence shown here is derived from an EMBL/GenBank/DDBJ whole genome shotgun (WGS) entry which is preliminary data.</text>
</comment>
<evidence type="ECO:0000259" key="10">
    <source>
        <dbReference type="Pfam" id="PF07479"/>
    </source>
</evidence>
<evidence type="ECO:0000256" key="7">
    <source>
        <dbReference type="PIRSR" id="PIRSR000114-1"/>
    </source>
</evidence>
<keyword evidence="6" id="KW-1208">Phospholipid metabolism</keyword>
<dbReference type="SUPFAM" id="SSF51735">
    <property type="entry name" value="NAD(P)-binding Rossmann-fold domains"/>
    <property type="match status" value="1"/>
</dbReference>
<dbReference type="InterPro" id="IPR011128">
    <property type="entry name" value="G3P_DH_NAD-dep_N"/>
</dbReference>
<dbReference type="GO" id="GO:0005975">
    <property type="term" value="P:carbohydrate metabolic process"/>
    <property type="evidence" value="ECO:0007669"/>
    <property type="project" value="InterPro"/>
</dbReference>
<gene>
    <name evidence="11" type="ORF">COT88_00920</name>
</gene>
<evidence type="ECO:0000256" key="5">
    <source>
        <dbReference type="ARBA" id="ARBA00023209"/>
    </source>
</evidence>